<proteinExistence type="predicted"/>
<evidence type="ECO:0000256" key="1">
    <source>
        <dbReference type="SAM" id="MobiDB-lite"/>
    </source>
</evidence>
<feature type="compositionally biased region" description="Polar residues" evidence="1">
    <location>
        <begin position="86"/>
        <end position="103"/>
    </location>
</feature>
<name>A0A7G2CBW3_9TRYP</name>
<reference evidence="2 3" key="1">
    <citation type="submission" date="2020-08" db="EMBL/GenBank/DDBJ databases">
        <authorList>
            <person name="Newling K."/>
            <person name="Davey J."/>
            <person name="Forrester S."/>
        </authorList>
    </citation>
    <scope>NUCLEOTIDE SEQUENCE [LARGE SCALE GENOMIC DNA]</scope>
    <source>
        <strain evidence="3">Crithidia deanei Carvalho (ATCC PRA-265)</strain>
    </source>
</reference>
<evidence type="ECO:0000313" key="2">
    <source>
        <dbReference type="EMBL" id="CAD2217296.1"/>
    </source>
</evidence>
<keyword evidence="3" id="KW-1185">Reference proteome</keyword>
<organism evidence="2 3">
    <name type="scientific">Angomonas deanei</name>
    <dbReference type="NCBI Taxonomy" id="59799"/>
    <lineage>
        <taxon>Eukaryota</taxon>
        <taxon>Discoba</taxon>
        <taxon>Euglenozoa</taxon>
        <taxon>Kinetoplastea</taxon>
        <taxon>Metakinetoplastina</taxon>
        <taxon>Trypanosomatida</taxon>
        <taxon>Trypanosomatidae</taxon>
        <taxon>Strigomonadinae</taxon>
        <taxon>Angomonas</taxon>
    </lineage>
</organism>
<feature type="region of interest" description="Disordered" evidence="1">
    <location>
        <begin position="86"/>
        <end position="120"/>
    </location>
</feature>
<gene>
    <name evidence="2" type="ORF">ADEAN_000477400</name>
</gene>
<dbReference type="Proteomes" id="UP000515908">
    <property type="component" value="Chromosome 08"/>
</dbReference>
<dbReference type="OrthoDB" id="264294at2759"/>
<dbReference type="AlphaFoldDB" id="A0A7G2CBW3"/>
<protein>
    <submittedName>
        <fullName evidence="2">Uncharacterized protein</fullName>
    </submittedName>
</protein>
<sequence>METHIFCGPEFVLLIPSEAQDGVLDADTIREEFLLEIQTSLFPLCTPKTKRRLDMFPSLREMKEVVEFYETHNPVQLYKSLNHLQSTSPGSQGASSFRNYFTANNNQNNKNKKSNPQNSLAIVPSAPSTLRWLESKPKTSLTAEQTQSLALSLETALANEKEKQPNGELNTSIIPPKYVAALFFMTDTRMASEVYEVIIQSGSAAIRQGCLVVPYVRDSTRATRLTLSEIYQRRMKIKQCFNFDSALYEDLQAALKEGKQESQMLLQYDQHLRQMNQADSENKVRTLAEERQRVLRALLHYIETHVHYVGMRNNDGDASPCLIAVGLALHYRLTEEELLLYFVKHSQRTVRAVALFYLRHIFGVPEEYFLFLCPPSRMRSCCPFQRMAM</sequence>
<feature type="compositionally biased region" description="Low complexity" evidence="1">
    <location>
        <begin position="104"/>
        <end position="119"/>
    </location>
</feature>
<accession>A0A7G2CBW3</accession>
<evidence type="ECO:0000313" key="3">
    <source>
        <dbReference type="Proteomes" id="UP000515908"/>
    </source>
</evidence>
<dbReference type="VEuPathDB" id="TriTrypDB:ADEAN_000477400"/>
<dbReference type="EMBL" id="LR877152">
    <property type="protein sequence ID" value="CAD2217296.1"/>
    <property type="molecule type" value="Genomic_DNA"/>
</dbReference>